<keyword evidence="2" id="KW-1185">Reference proteome</keyword>
<sequence length="74" mass="8028">MPFTYRLIVDGVVRHSGTYDDPTAVAREAISRAAGLGIPLTISERYVAARVAGGVRRLGLQFRSPTVAIELDWA</sequence>
<gene>
    <name evidence="1" type="ORF">SAMN04489793_3338</name>
</gene>
<name>A0A1H4VVJ4_TSUTY</name>
<dbReference type="Proteomes" id="UP000182241">
    <property type="component" value="Unassembled WGS sequence"/>
</dbReference>
<dbReference type="EMBL" id="FNSA01000003">
    <property type="protein sequence ID" value="SEC84498.1"/>
    <property type="molecule type" value="Genomic_DNA"/>
</dbReference>
<dbReference type="AlphaFoldDB" id="A0A1H4VVJ4"/>
<proteinExistence type="predicted"/>
<organism evidence="1 2">
    <name type="scientific">Tsukamurella tyrosinosolvens</name>
    <dbReference type="NCBI Taxonomy" id="57704"/>
    <lineage>
        <taxon>Bacteria</taxon>
        <taxon>Bacillati</taxon>
        <taxon>Actinomycetota</taxon>
        <taxon>Actinomycetes</taxon>
        <taxon>Mycobacteriales</taxon>
        <taxon>Tsukamurellaceae</taxon>
        <taxon>Tsukamurella</taxon>
    </lineage>
</organism>
<evidence type="ECO:0000313" key="2">
    <source>
        <dbReference type="Proteomes" id="UP000182241"/>
    </source>
</evidence>
<accession>A0A1H4VVJ4</accession>
<reference evidence="2" key="1">
    <citation type="submission" date="2016-10" db="EMBL/GenBank/DDBJ databases">
        <authorList>
            <person name="Varghese N."/>
            <person name="Submissions S."/>
        </authorList>
    </citation>
    <scope>NUCLEOTIDE SEQUENCE [LARGE SCALE GENOMIC DNA]</scope>
    <source>
        <strain evidence="2">DSM 44234</strain>
    </source>
</reference>
<evidence type="ECO:0000313" key="1">
    <source>
        <dbReference type="EMBL" id="SEC84498.1"/>
    </source>
</evidence>
<protein>
    <submittedName>
        <fullName evidence="1">Uncharacterized protein</fullName>
    </submittedName>
</protein>